<dbReference type="Proteomes" id="UP000708208">
    <property type="component" value="Unassembled WGS sequence"/>
</dbReference>
<sequence>NNALKKIFSELHYFPGSSITLTTLDIFTPILDSFNYPYQPPMCTMLTKVVHPSVSRHGEIGLTLLQKGLWTPCNTVRSILIAIHELLSSSQSAPILQKESISLEPSVSDLCAANYPKFCSLAKDWTAKFAKHYE</sequence>
<dbReference type="Pfam" id="PF00179">
    <property type="entry name" value="UQ_con"/>
    <property type="match status" value="1"/>
</dbReference>
<protein>
    <recommendedName>
        <fullName evidence="1">UBC core domain-containing protein</fullName>
    </recommendedName>
</protein>
<name>A0A8J2L0U2_9HEXA</name>
<accession>A0A8J2L0U2</accession>
<keyword evidence="3" id="KW-1185">Reference proteome</keyword>
<dbReference type="PROSITE" id="PS50127">
    <property type="entry name" value="UBC_2"/>
    <property type="match status" value="1"/>
</dbReference>
<dbReference type="EMBL" id="CAJVCH010532457">
    <property type="protein sequence ID" value="CAG7824363.1"/>
    <property type="molecule type" value="Genomic_DNA"/>
</dbReference>
<dbReference type="SMART" id="SM00212">
    <property type="entry name" value="UBCc"/>
    <property type="match status" value="1"/>
</dbReference>
<dbReference type="AlphaFoldDB" id="A0A8J2L0U2"/>
<evidence type="ECO:0000313" key="3">
    <source>
        <dbReference type="Proteomes" id="UP000708208"/>
    </source>
</evidence>
<evidence type="ECO:0000259" key="1">
    <source>
        <dbReference type="PROSITE" id="PS50127"/>
    </source>
</evidence>
<proteinExistence type="predicted"/>
<evidence type="ECO:0000313" key="2">
    <source>
        <dbReference type="EMBL" id="CAG7824363.1"/>
    </source>
</evidence>
<reference evidence="2" key="1">
    <citation type="submission" date="2021-06" db="EMBL/GenBank/DDBJ databases">
        <authorList>
            <person name="Hodson N. C."/>
            <person name="Mongue J. A."/>
            <person name="Jaron S. K."/>
        </authorList>
    </citation>
    <scope>NUCLEOTIDE SEQUENCE</scope>
</reference>
<organism evidence="2 3">
    <name type="scientific">Allacma fusca</name>
    <dbReference type="NCBI Taxonomy" id="39272"/>
    <lineage>
        <taxon>Eukaryota</taxon>
        <taxon>Metazoa</taxon>
        <taxon>Ecdysozoa</taxon>
        <taxon>Arthropoda</taxon>
        <taxon>Hexapoda</taxon>
        <taxon>Collembola</taxon>
        <taxon>Symphypleona</taxon>
        <taxon>Sminthuridae</taxon>
        <taxon>Allacma</taxon>
    </lineage>
</organism>
<feature type="domain" description="UBC core" evidence="1">
    <location>
        <begin position="1"/>
        <end position="131"/>
    </location>
</feature>
<feature type="non-terminal residue" evidence="2">
    <location>
        <position position="1"/>
    </location>
</feature>
<dbReference type="PANTHER" id="PTHR24068">
    <property type="entry name" value="UBIQUITIN-CONJUGATING ENZYME E2"/>
    <property type="match status" value="1"/>
</dbReference>
<dbReference type="OrthoDB" id="9973183at2759"/>
<comment type="caution">
    <text evidence="2">The sequence shown here is derived from an EMBL/GenBank/DDBJ whole genome shotgun (WGS) entry which is preliminary data.</text>
</comment>
<gene>
    <name evidence="2" type="ORF">AFUS01_LOCUS34522</name>
</gene>
<dbReference type="InterPro" id="IPR000608">
    <property type="entry name" value="UBC"/>
</dbReference>